<dbReference type="GO" id="GO:0050660">
    <property type="term" value="F:flavin adenine dinucleotide binding"/>
    <property type="evidence" value="ECO:0007669"/>
    <property type="project" value="InterPro"/>
</dbReference>
<dbReference type="AlphaFoldDB" id="A0A0D2CDH4"/>
<keyword evidence="5" id="KW-0560">Oxidoreductase</keyword>
<dbReference type="InterPro" id="IPR045170">
    <property type="entry name" value="MTOX"/>
</dbReference>
<dbReference type="EMBL" id="KN847043">
    <property type="protein sequence ID" value="KIW28340.1"/>
    <property type="molecule type" value="Genomic_DNA"/>
</dbReference>
<dbReference type="HOGENOM" id="CLU_007884_0_1_1"/>
<dbReference type="SUPFAM" id="SSF54373">
    <property type="entry name" value="FAD-linked reductases, C-terminal domain"/>
    <property type="match status" value="1"/>
</dbReference>
<dbReference type="RefSeq" id="XP_016248556.1">
    <property type="nucleotide sequence ID" value="XM_016395137.1"/>
</dbReference>
<comment type="cofactor">
    <cofactor evidence="1">
        <name>FAD</name>
        <dbReference type="ChEBI" id="CHEBI:57692"/>
    </cofactor>
</comment>
<dbReference type="Gene3D" id="3.50.50.60">
    <property type="entry name" value="FAD/NAD(P)-binding domain"/>
    <property type="match status" value="1"/>
</dbReference>
<evidence type="ECO:0000256" key="1">
    <source>
        <dbReference type="ARBA" id="ARBA00001974"/>
    </source>
</evidence>
<sequence>MAPPSKQDAIVIVGAGVFGLSTALSLAQRNFTDVTVLDRMAPPVPDGSSCDISRIVRSDYSDPFYARMAKEALEAWRAGPFANLYHNSGFVLTSESRPDAFLEKLKGVLAGQDIPYESFNSSSELKRKFPSLNEIQTDFGGYLNPNGGWADAAASISRLATLCTEKGVSIITGPRGTVKSMRITNSRIEGVNVALGPPVLGSRVILATGAWTNGLLDLIYAMSSSGQPVGFIQLTPEEAHSISKMPTLINMTSGFFVFPPTPGTNILKVACHSHGFETRQPVDGTDRTISAPKRDLNNATSFFIPESADSALRHGLRQILPRFADRPWIRRRLCWYTDTPEGNFVVDHHPSIEGLFIAAGGAGHGFKFLPILGNYISDCFEEKASVEVREKWRLRSDPGVRLPFVCNDGSRRGPPRRVLSKFEQARL</sequence>
<evidence type="ECO:0000256" key="5">
    <source>
        <dbReference type="ARBA" id="ARBA00023002"/>
    </source>
</evidence>
<dbReference type="GO" id="GO:0050031">
    <property type="term" value="F:L-pipecolate oxidase activity"/>
    <property type="evidence" value="ECO:0007669"/>
    <property type="project" value="TreeGrafter"/>
</dbReference>
<proteinExistence type="inferred from homology"/>
<protein>
    <recommendedName>
        <fullName evidence="6">FAD dependent oxidoreductase domain-containing protein</fullName>
    </recommendedName>
</protein>
<dbReference type="GO" id="GO:0008115">
    <property type="term" value="F:sarcosine oxidase activity"/>
    <property type="evidence" value="ECO:0007669"/>
    <property type="project" value="TreeGrafter"/>
</dbReference>
<dbReference type="GeneID" id="27347207"/>
<dbReference type="PANTHER" id="PTHR10961">
    <property type="entry name" value="PEROXISOMAL SARCOSINE OXIDASE"/>
    <property type="match status" value="1"/>
</dbReference>
<dbReference type="InterPro" id="IPR036188">
    <property type="entry name" value="FAD/NAD-bd_sf"/>
</dbReference>
<accession>A0A0D2CDH4</accession>
<evidence type="ECO:0000256" key="2">
    <source>
        <dbReference type="ARBA" id="ARBA00010989"/>
    </source>
</evidence>
<gene>
    <name evidence="7" type="ORF">PV07_08013</name>
</gene>
<dbReference type="SUPFAM" id="SSF51905">
    <property type="entry name" value="FAD/NAD(P)-binding domain"/>
    <property type="match status" value="1"/>
</dbReference>
<evidence type="ECO:0000256" key="3">
    <source>
        <dbReference type="ARBA" id="ARBA00022630"/>
    </source>
</evidence>
<organism evidence="7 8">
    <name type="scientific">Cladophialophora immunda</name>
    <dbReference type="NCBI Taxonomy" id="569365"/>
    <lineage>
        <taxon>Eukaryota</taxon>
        <taxon>Fungi</taxon>
        <taxon>Dikarya</taxon>
        <taxon>Ascomycota</taxon>
        <taxon>Pezizomycotina</taxon>
        <taxon>Eurotiomycetes</taxon>
        <taxon>Chaetothyriomycetidae</taxon>
        <taxon>Chaetothyriales</taxon>
        <taxon>Herpotrichiellaceae</taxon>
        <taxon>Cladophialophora</taxon>
    </lineage>
</organism>
<dbReference type="InterPro" id="IPR006076">
    <property type="entry name" value="FAD-dep_OxRdtase"/>
</dbReference>
<keyword evidence="4" id="KW-0274">FAD</keyword>
<evidence type="ECO:0000313" key="7">
    <source>
        <dbReference type="EMBL" id="KIW28340.1"/>
    </source>
</evidence>
<evidence type="ECO:0000313" key="8">
    <source>
        <dbReference type="Proteomes" id="UP000054466"/>
    </source>
</evidence>
<reference evidence="7 8" key="1">
    <citation type="submission" date="2015-01" db="EMBL/GenBank/DDBJ databases">
        <title>The Genome Sequence of Cladophialophora immunda CBS83496.</title>
        <authorList>
            <consortium name="The Broad Institute Genomics Platform"/>
            <person name="Cuomo C."/>
            <person name="de Hoog S."/>
            <person name="Gorbushina A."/>
            <person name="Stielow B."/>
            <person name="Teixiera M."/>
            <person name="Abouelleil A."/>
            <person name="Chapman S.B."/>
            <person name="Priest M."/>
            <person name="Young S.K."/>
            <person name="Wortman J."/>
            <person name="Nusbaum C."/>
            <person name="Birren B."/>
        </authorList>
    </citation>
    <scope>NUCLEOTIDE SEQUENCE [LARGE SCALE GENOMIC DNA]</scope>
    <source>
        <strain evidence="7 8">CBS 83496</strain>
    </source>
</reference>
<dbReference type="VEuPathDB" id="FungiDB:PV07_08013"/>
<evidence type="ECO:0000259" key="6">
    <source>
        <dbReference type="Pfam" id="PF01266"/>
    </source>
</evidence>
<comment type="similarity">
    <text evidence="2">Belongs to the MSOX/MTOX family.</text>
</comment>
<dbReference type="Proteomes" id="UP000054466">
    <property type="component" value="Unassembled WGS sequence"/>
</dbReference>
<dbReference type="OrthoDB" id="2219495at2759"/>
<evidence type="ECO:0000256" key="4">
    <source>
        <dbReference type="ARBA" id="ARBA00022827"/>
    </source>
</evidence>
<dbReference type="Gene3D" id="3.30.9.10">
    <property type="entry name" value="D-Amino Acid Oxidase, subunit A, domain 2"/>
    <property type="match status" value="1"/>
</dbReference>
<dbReference type="PANTHER" id="PTHR10961:SF45">
    <property type="entry name" value="FAD DEPENDENT OXIDOREDUCTASE DOMAIN-CONTAINING PROTEIN-RELATED"/>
    <property type="match status" value="1"/>
</dbReference>
<dbReference type="STRING" id="569365.A0A0D2CDH4"/>
<feature type="domain" description="FAD dependent oxidoreductase" evidence="6">
    <location>
        <begin position="10"/>
        <end position="378"/>
    </location>
</feature>
<dbReference type="GO" id="GO:0004657">
    <property type="term" value="F:proline dehydrogenase activity"/>
    <property type="evidence" value="ECO:0007669"/>
    <property type="project" value="TreeGrafter"/>
</dbReference>
<keyword evidence="8" id="KW-1185">Reference proteome</keyword>
<name>A0A0D2CDH4_9EURO</name>
<dbReference type="Pfam" id="PF01266">
    <property type="entry name" value="DAO"/>
    <property type="match status" value="1"/>
</dbReference>
<keyword evidence="3" id="KW-0285">Flavoprotein</keyword>